<dbReference type="AlphaFoldDB" id="A0A3B0TDY8"/>
<dbReference type="EMBL" id="UOEN01000117">
    <property type="protein sequence ID" value="VAW12672.1"/>
    <property type="molecule type" value="Genomic_DNA"/>
</dbReference>
<name>A0A3B0TDY8_9ZZZZ</name>
<gene>
    <name evidence="1" type="ORF">MNBD_BACTEROID05-846</name>
</gene>
<protein>
    <submittedName>
        <fullName evidence="1">Uncharacterized protein</fullName>
    </submittedName>
</protein>
<evidence type="ECO:0000313" key="1">
    <source>
        <dbReference type="EMBL" id="VAW12672.1"/>
    </source>
</evidence>
<accession>A0A3B0TDY8</accession>
<proteinExistence type="predicted"/>
<reference evidence="1" key="1">
    <citation type="submission" date="2018-06" db="EMBL/GenBank/DDBJ databases">
        <authorList>
            <person name="Zhirakovskaya E."/>
        </authorList>
    </citation>
    <scope>NUCLEOTIDE SEQUENCE</scope>
</reference>
<feature type="non-terminal residue" evidence="1">
    <location>
        <position position="1"/>
    </location>
</feature>
<organism evidence="1">
    <name type="scientific">hydrothermal vent metagenome</name>
    <dbReference type="NCBI Taxonomy" id="652676"/>
    <lineage>
        <taxon>unclassified sequences</taxon>
        <taxon>metagenomes</taxon>
        <taxon>ecological metagenomes</taxon>
    </lineage>
</organism>
<sequence>VRELEGLPITGFTPIIFNITPVTNLPLLFGFEDKSDSSDDVDLSLKGLDPANHKRKLVLV</sequence>